<keyword evidence="6 7" id="KW-0472">Membrane</keyword>
<keyword evidence="4 7" id="KW-0812">Transmembrane</keyword>
<comment type="pathway">
    <text evidence="7">Protein modification; lipoprotein biosynthesis (diacylglyceryl transfer).</text>
</comment>
<dbReference type="PANTHER" id="PTHR30589">
    <property type="entry name" value="PROLIPOPROTEIN DIACYLGLYCERYL TRANSFERASE"/>
    <property type="match status" value="1"/>
</dbReference>
<evidence type="ECO:0000256" key="5">
    <source>
        <dbReference type="ARBA" id="ARBA00022989"/>
    </source>
</evidence>
<dbReference type="GO" id="GO:0008961">
    <property type="term" value="F:phosphatidylglycerol-prolipoprotein diacylglyceryl transferase activity"/>
    <property type="evidence" value="ECO:0007669"/>
    <property type="project" value="UniProtKB-UniRule"/>
</dbReference>
<evidence type="ECO:0000256" key="1">
    <source>
        <dbReference type="ARBA" id="ARBA00007150"/>
    </source>
</evidence>
<sequence>MQHLVWDLDPVFFSIGPLTVHWYGVLFAAAILSGLQVMKWIFQTEKQDLAALDNLLVYIVIGVIVGARLGHCFFYDPGYYFANPMKILAIWEGGLASHGGGLGAIIAAGIYSRKHSMNFLWLLDRLAICTALFGFFVRSANFVNSEILGTASNVPWAVIFARIDNVTRHPSQLYEAFAYLAIFFILMVLYKQKKSQTPQGSILGIFLILIFTARFLIEMLKEKQAAYTADIALTAGQMLSIPFFIAGVVLVIWSLKNNKQVQ</sequence>
<proteinExistence type="inferred from homology"/>
<keyword evidence="8" id="KW-0449">Lipoprotein</keyword>
<feature type="transmembrane region" description="Helical" evidence="7">
    <location>
        <begin position="89"/>
        <end position="111"/>
    </location>
</feature>
<protein>
    <recommendedName>
        <fullName evidence="7">Phosphatidylglycerol--prolipoprotein diacylglyceryl transferase</fullName>
        <ecNumber evidence="7">2.5.1.145</ecNumber>
    </recommendedName>
</protein>
<dbReference type="GO" id="GO:0005886">
    <property type="term" value="C:plasma membrane"/>
    <property type="evidence" value="ECO:0007669"/>
    <property type="project" value="UniProtKB-SubCell"/>
</dbReference>
<dbReference type="AlphaFoldDB" id="A0A222GB38"/>
<feature type="transmembrane region" description="Helical" evidence="7">
    <location>
        <begin position="232"/>
        <end position="255"/>
    </location>
</feature>
<gene>
    <name evidence="7 8" type="primary">lgt</name>
    <name evidence="8" type="ORF">B5D82_15895</name>
</gene>
<evidence type="ECO:0000313" key="8">
    <source>
        <dbReference type="EMBL" id="ASP49116.1"/>
    </source>
</evidence>
<keyword evidence="3 7" id="KW-0808">Transferase</keyword>
<keyword evidence="9" id="KW-1185">Reference proteome</keyword>
<comment type="catalytic activity">
    <reaction evidence="7">
        <text>L-cysteinyl-[prolipoprotein] + a 1,2-diacyl-sn-glycero-3-phospho-(1'-sn-glycerol) = an S-1,2-diacyl-sn-glyceryl-L-cysteinyl-[prolipoprotein] + sn-glycerol 1-phosphate + H(+)</text>
        <dbReference type="Rhea" id="RHEA:56712"/>
        <dbReference type="Rhea" id="RHEA-COMP:14679"/>
        <dbReference type="Rhea" id="RHEA-COMP:14680"/>
        <dbReference type="ChEBI" id="CHEBI:15378"/>
        <dbReference type="ChEBI" id="CHEBI:29950"/>
        <dbReference type="ChEBI" id="CHEBI:57685"/>
        <dbReference type="ChEBI" id="CHEBI:64716"/>
        <dbReference type="ChEBI" id="CHEBI:140658"/>
        <dbReference type="EC" id="2.5.1.145"/>
    </reaction>
</comment>
<dbReference type="NCBIfam" id="TIGR00544">
    <property type="entry name" value="lgt"/>
    <property type="match status" value="1"/>
</dbReference>
<evidence type="ECO:0000256" key="4">
    <source>
        <dbReference type="ARBA" id="ARBA00022692"/>
    </source>
</evidence>
<keyword evidence="2 7" id="KW-1003">Cell membrane</keyword>
<feature type="transmembrane region" description="Helical" evidence="7">
    <location>
        <begin position="49"/>
        <end position="69"/>
    </location>
</feature>
<evidence type="ECO:0000313" key="9">
    <source>
        <dbReference type="Proteomes" id="UP000202259"/>
    </source>
</evidence>
<evidence type="ECO:0000256" key="7">
    <source>
        <dbReference type="HAMAP-Rule" id="MF_01147"/>
    </source>
</evidence>
<dbReference type="Pfam" id="PF01790">
    <property type="entry name" value="LGT"/>
    <property type="match status" value="1"/>
</dbReference>
<dbReference type="KEGG" id="cber:B5D82_15895"/>
<keyword evidence="5 7" id="KW-1133">Transmembrane helix</keyword>
<dbReference type="EMBL" id="CP020465">
    <property type="protein sequence ID" value="ASP49116.1"/>
    <property type="molecule type" value="Genomic_DNA"/>
</dbReference>
<comment type="function">
    <text evidence="7">Catalyzes the transfer of the diacylglyceryl group from phosphatidylglycerol to the sulfhydryl group of the N-terminal cysteine of a prolipoprotein, the first step in the formation of mature lipoproteins.</text>
</comment>
<feature type="binding site" evidence="7">
    <location>
        <position position="138"/>
    </location>
    <ligand>
        <name>a 1,2-diacyl-sn-glycero-3-phospho-(1'-sn-glycerol)</name>
        <dbReference type="ChEBI" id="CHEBI:64716"/>
    </ligand>
</feature>
<dbReference type="InterPro" id="IPR001640">
    <property type="entry name" value="Lgt"/>
</dbReference>
<feature type="transmembrane region" description="Helical" evidence="7">
    <location>
        <begin position="173"/>
        <end position="190"/>
    </location>
</feature>
<accession>A0A222GB38</accession>
<dbReference type="PANTHER" id="PTHR30589:SF0">
    <property type="entry name" value="PHOSPHATIDYLGLYCEROL--PROLIPOPROTEIN DIACYLGLYCERYL TRANSFERASE"/>
    <property type="match status" value="1"/>
</dbReference>
<dbReference type="GO" id="GO:0042158">
    <property type="term" value="P:lipoprotein biosynthetic process"/>
    <property type="evidence" value="ECO:0007669"/>
    <property type="project" value="UniProtKB-UniRule"/>
</dbReference>
<feature type="transmembrane region" description="Helical" evidence="7">
    <location>
        <begin position="20"/>
        <end position="42"/>
    </location>
</feature>
<organism evidence="8 9">
    <name type="scientific">Cognaticolwellia beringensis</name>
    <dbReference type="NCBI Taxonomy" id="1967665"/>
    <lineage>
        <taxon>Bacteria</taxon>
        <taxon>Pseudomonadati</taxon>
        <taxon>Pseudomonadota</taxon>
        <taxon>Gammaproteobacteria</taxon>
        <taxon>Alteromonadales</taxon>
        <taxon>Colwelliaceae</taxon>
        <taxon>Cognaticolwellia</taxon>
    </lineage>
</organism>
<dbReference type="OrthoDB" id="871140at2"/>
<feature type="transmembrane region" description="Helical" evidence="7">
    <location>
        <begin position="118"/>
        <end position="137"/>
    </location>
</feature>
<dbReference type="HAMAP" id="MF_01147">
    <property type="entry name" value="Lgt"/>
    <property type="match status" value="1"/>
</dbReference>
<comment type="similarity">
    <text evidence="1 7">Belongs to the Lgt family.</text>
</comment>
<comment type="subcellular location">
    <subcellularLocation>
        <location evidence="7">Cell membrane</location>
        <topology evidence="7">Multi-pass membrane protein</topology>
    </subcellularLocation>
</comment>
<reference evidence="8 9" key="1">
    <citation type="submission" date="2017-08" db="EMBL/GenBank/DDBJ databases">
        <title>Complete genome of Colwellia sp. NB097-1, a psychrophile bacterium ioslated from Bering Sea.</title>
        <authorList>
            <person name="Chen X."/>
        </authorList>
    </citation>
    <scope>NUCLEOTIDE SEQUENCE [LARGE SCALE GENOMIC DNA]</scope>
    <source>
        <strain evidence="8 9">NB097-1</strain>
    </source>
</reference>
<dbReference type="UniPathway" id="UPA00664"/>
<dbReference type="EC" id="2.5.1.145" evidence="7"/>
<evidence type="ECO:0000256" key="3">
    <source>
        <dbReference type="ARBA" id="ARBA00022679"/>
    </source>
</evidence>
<feature type="transmembrane region" description="Helical" evidence="7">
    <location>
        <begin position="202"/>
        <end position="220"/>
    </location>
</feature>
<name>A0A222GB38_9GAMM</name>
<dbReference type="RefSeq" id="WP_081152899.1">
    <property type="nucleotide sequence ID" value="NZ_CP020465.1"/>
</dbReference>
<dbReference type="Proteomes" id="UP000202259">
    <property type="component" value="Chromosome"/>
</dbReference>
<evidence type="ECO:0000256" key="6">
    <source>
        <dbReference type="ARBA" id="ARBA00023136"/>
    </source>
</evidence>
<evidence type="ECO:0000256" key="2">
    <source>
        <dbReference type="ARBA" id="ARBA00022475"/>
    </source>
</evidence>